<dbReference type="EMBL" id="JYDT01000240">
    <property type="protein sequence ID" value="KRY81337.1"/>
    <property type="molecule type" value="Genomic_DNA"/>
</dbReference>
<evidence type="ECO:0000313" key="3">
    <source>
        <dbReference type="Proteomes" id="UP000054995"/>
    </source>
</evidence>
<name>A0A0V1F572_TRIPS</name>
<evidence type="ECO:0000313" key="2">
    <source>
        <dbReference type="EMBL" id="KRY81337.1"/>
    </source>
</evidence>
<accession>A0A0V1F572</accession>
<sequence>MIVMIVDVLLSLLTKTVAVLDYLVKNRSSFRSIGWLADVHRDAEVHFEKGRINKNIGTTNRISFWSLHWLAVDWQSIGWMLL</sequence>
<keyword evidence="3" id="KW-1185">Reference proteome</keyword>
<protein>
    <submittedName>
        <fullName evidence="2">Uncharacterized protein</fullName>
    </submittedName>
</protein>
<reference evidence="2 3" key="1">
    <citation type="submission" date="2015-01" db="EMBL/GenBank/DDBJ databases">
        <title>Evolution of Trichinella species and genotypes.</title>
        <authorList>
            <person name="Korhonen P.K."/>
            <person name="Edoardo P."/>
            <person name="Giuseppe L.R."/>
            <person name="Gasser R.B."/>
        </authorList>
    </citation>
    <scope>NUCLEOTIDE SEQUENCE [LARGE SCALE GENOMIC DNA]</scope>
    <source>
        <strain evidence="2">ISS470</strain>
    </source>
</reference>
<evidence type="ECO:0000256" key="1">
    <source>
        <dbReference type="SAM" id="SignalP"/>
    </source>
</evidence>
<keyword evidence="1" id="KW-0732">Signal</keyword>
<comment type="caution">
    <text evidence="2">The sequence shown here is derived from an EMBL/GenBank/DDBJ whole genome shotgun (WGS) entry which is preliminary data.</text>
</comment>
<organism evidence="2 3">
    <name type="scientific">Trichinella pseudospiralis</name>
    <name type="common">Parasitic roundworm</name>
    <dbReference type="NCBI Taxonomy" id="6337"/>
    <lineage>
        <taxon>Eukaryota</taxon>
        <taxon>Metazoa</taxon>
        <taxon>Ecdysozoa</taxon>
        <taxon>Nematoda</taxon>
        <taxon>Enoplea</taxon>
        <taxon>Dorylaimia</taxon>
        <taxon>Trichinellida</taxon>
        <taxon>Trichinellidae</taxon>
        <taxon>Trichinella</taxon>
    </lineage>
</organism>
<dbReference type="Proteomes" id="UP000054995">
    <property type="component" value="Unassembled WGS sequence"/>
</dbReference>
<feature type="chain" id="PRO_5006877729" evidence="1">
    <location>
        <begin position="19"/>
        <end position="82"/>
    </location>
</feature>
<dbReference type="AlphaFoldDB" id="A0A0V1F572"/>
<feature type="signal peptide" evidence="1">
    <location>
        <begin position="1"/>
        <end position="18"/>
    </location>
</feature>
<proteinExistence type="predicted"/>
<gene>
    <name evidence="2" type="ORF">T4D_4540</name>
</gene>